<feature type="domain" description="C2H2-type" evidence="2">
    <location>
        <begin position="21"/>
        <end position="44"/>
    </location>
</feature>
<evidence type="ECO:0000313" key="4">
    <source>
        <dbReference type="Proteomes" id="UP000053477"/>
    </source>
</evidence>
<feature type="region of interest" description="Disordered" evidence="1">
    <location>
        <begin position="90"/>
        <end position="151"/>
    </location>
</feature>
<name>A0A0H2RP66_9AGAM</name>
<feature type="compositionally biased region" description="Polar residues" evidence="1">
    <location>
        <begin position="200"/>
        <end position="221"/>
    </location>
</feature>
<evidence type="ECO:0000259" key="2">
    <source>
        <dbReference type="PROSITE" id="PS00028"/>
    </source>
</evidence>
<dbReference type="GO" id="GO:0008270">
    <property type="term" value="F:zinc ion binding"/>
    <property type="evidence" value="ECO:0007669"/>
    <property type="project" value="InterPro"/>
</dbReference>
<feature type="compositionally biased region" description="Polar residues" evidence="1">
    <location>
        <begin position="125"/>
        <end position="137"/>
    </location>
</feature>
<proteinExistence type="predicted"/>
<evidence type="ECO:0000256" key="1">
    <source>
        <dbReference type="SAM" id="MobiDB-lite"/>
    </source>
</evidence>
<dbReference type="InParanoid" id="A0A0H2RP66"/>
<feature type="region of interest" description="Disordered" evidence="1">
    <location>
        <begin position="192"/>
        <end position="342"/>
    </location>
</feature>
<dbReference type="InterPro" id="IPR048420">
    <property type="entry name" value="Zap1-like_Znf1"/>
</dbReference>
<keyword evidence="4" id="KW-1185">Reference proteome</keyword>
<dbReference type="PROSITE" id="PS00028">
    <property type="entry name" value="ZINC_FINGER_C2H2_1"/>
    <property type="match status" value="1"/>
</dbReference>
<accession>A0A0H2RP66</accession>
<dbReference type="Pfam" id="PF21816">
    <property type="entry name" value="Zap1_zf1"/>
    <property type="match status" value="1"/>
</dbReference>
<dbReference type="AlphaFoldDB" id="A0A0H2RP66"/>
<dbReference type="Proteomes" id="UP000053477">
    <property type="component" value="Unassembled WGS sequence"/>
</dbReference>
<gene>
    <name evidence="3" type="ORF">SCHPADRAFT_877127</name>
</gene>
<dbReference type="Gene3D" id="3.30.160.60">
    <property type="entry name" value="Classic Zinc Finger"/>
    <property type="match status" value="1"/>
</dbReference>
<evidence type="ECO:0000313" key="3">
    <source>
        <dbReference type="EMBL" id="KLO11273.1"/>
    </source>
</evidence>
<organism evidence="3 4">
    <name type="scientific">Schizopora paradoxa</name>
    <dbReference type="NCBI Taxonomy" id="27342"/>
    <lineage>
        <taxon>Eukaryota</taxon>
        <taxon>Fungi</taxon>
        <taxon>Dikarya</taxon>
        <taxon>Basidiomycota</taxon>
        <taxon>Agaricomycotina</taxon>
        <taxon>Agaricomycetes</taxon>
        <taxon>Hymenochaetales</taxon>
        <taxon>Schizoporaceae</taxon>
        <taxon>Schizopora</taxon>
    </lineage>
</organism>
<dbReference type="STRING" id="27342.A0A0H2RP66"/>
<feature type="region of interest" description="Disordered" evidence="1">
    <location>
        <begin position="413"/>
        <end position="481"/>
    </location>
</feature>
<sequence>MAMTTMSPTSMHEDSNFLSVCRWQWCSESFDSPDRLADHVLKEHIEKAKPMKRRDVDVHRRAQDGVSFEESIPLHFDHGDDKDAVRRALNLSPDGSYSGPPSFSSPHSPDAQQVADSLIALSPMTPVTPQRSSSSRPRLTIRTPDASPQPQRFRVLNENASPSRTPDFSLGGVAHSPTTHERIADILKRRRTPLPEQMAGPSSITNIPGLQSNDATTSNVSALGEGDSKRGVLSIPSGSQTPAFASPASQIQSSSRKPLSASQRTPASSRKVSLKSVSTPLTNVLRQRRDKPHEAQVNGTKRSPMAMDPGHSQTASSVTESETQSTPPRSQPTIGSQPIPVVPNLTSGLAVVEPTEEQLMMRAKPHYDGPPIMKTNYRPDSPEGHITPPSLDIRPFMRLRDYGRGQIKLETLDPNYKKPKKPTPPAAPAAPAEIATPPDPPSTNDRMPFVNEPDDFFNSSFGSGFDILSQQNHSGSELESQWQLQTQAPYDFDFQPQSQWKAFADSQI</sequence>
<feature type="compositionally biased region" description="Polar residues" evidence="1">
    <location>
        <begin position="468"/>
        <end position="481"/>
    </location>
</feature>
<protein>
    <recommendedName>
        <fullName evidence="2">C2H2-type domain-containing protein</fullName>
    </recommendedName>
</protein>
<dbReference type="OrthoDB" id="3270241at2759"/>
<reference evidence="3 4" key="1">
    <citation type="submission" date="2015-04" db="EMBL/GenBank/DDBJ databases">
        <title>Complete genome sequence of Schizopora paradoxa KUC8140, a cosmopolitan wood degrader in East Asia.</title>
        <authorList>
            <consortium name="DOE Joint Genome Institute"/>
            <person name="Min B."/>
            <person name="Park H."/>
            <person name="Jang Y."/>
            <person name="Kim J.-J."/>
            <person name="Kim K.H."/>
            <person name="Pangilinan J."/>
            <person name="Lipzen A."/>
            <person name="Riley R."/>
            <person name="Grigoriev I.V."/>
            <person name="Spatafora J.W."/>
            <person name="Choi I.-G."/>
        </authorList>
    </citation>
    <scope>NUCLEOTIDE SEQUENCE [LARGE SCALE GENOMIC DNA]</scope>
    <source>
        <strain evidence="3 4">KUC8140</strain>
    </source>
</reference>
<feature type="compositionally biased region" description="Polar residues" evidence="1">
    <location>
        <begin position="236"/>
        <end position="285"/>
    </location>
</feature>
<feature type="compositionally biased region" description="Polar residues" evidence="1">
    <location>
        <begin position="311"/>
        <end position="336"/>
    </location>
</feature>
<dbReference type="InterPro" id="IPR013087">
    <property type="entry name" value="Znf_C2H2_type"/>
</dbReference>
<feature type="compositionally biased region" description="Low complexity" evidence="1">
    <location>
        <begin position="92"/>
        <end position="110"/>
    </location>
</feature>
<dbReference type="EMBL" id="KQ086004">
    <property type="protein sequence ID" value="KLO11273.1"/>
    <property type="molecule type" value="Genomic_DNA"/>
</dbReference>
<feature type="compositionally biased region" description="Low complexity" evidence="1">
    <location>
        <begin position="456"/>
        <end position="466"/>
    </location>
</feature>